<accession>A0A2S8GLV6</accession>
<dbReference type="PANTHER" id="PTHR43179:SF7">
    <property type="entry name" value="RHAMNOSYLTRANSFERASE WBBL"/>
    <property type="match status" value="1"/>
</dbReference>
<evidence type="ECO:0000313" key="2">
    <source>
        <dbReference type="EMBL" id="PQO45415.1"/>
    </source>
</evidence>
<comment type="caution">
    <text evidence="2">The sequence shown here is derived from an EMBL/GenBank/DDBJ whole genome shotgun (WGS) entry which is preliminary data.</text>
</comment>
<protein>
    <submittedName>
        <fullName evidence="2">Glycosyltransferase family 2 protein</fullName>
    </submittedName>
</protein>
<dbReference type="InterPro" id="IPR001173">
    <property type="entry name" value="Glyco_trans_2-like"/>
</dbReference>
<organism evidence="2 3">
    <name type="scientific">Blastopirellula marina</name>
    <dbReference type="NCBI Taxonomy" id="124"/>
    <lineage>
        <taxon>Bacteria</taxon>
        <taxon>Pseudomonadati</taxon>
        <taxon>Planctomycetota</taxon>
        <taxon>Planctomycetia</taxon>
        <taxon>Pirellulales</taxon>
        <taxon>Pirellulaceae</taxon>
        <taxon>Blastopirellula</taxon>
    </lineage>
</organism>
<name>A0A2S8GLV6_9BACT</name>
<evidence type="ECO:0000313" key="3">
    <source>
        <dbReference type="Proteomes" id="UP000237819"/>
    </source>
</evidence>
<reference evidence="2 3" key="1">
    <citation type="submission" date="2018-02" db="EMBL/GenBank/DDBJ databases">
        <title>Comparative genomes isolates from brazilian mangrove.</title>
        <authorList>
            <person name="Araujo J.E."/>
            <person name="Taketani R.G."/>
            <person name="Silva M.C.P."/>
            <person name="Loureco M.V."/>
            <person name="Andreote F.D."/>
        </authorList>
    </citation>
    <scope>NUCLEOTIDE SEQUENCE [LARGE SCALE GENOMIC DNA]</scope>
    <source>
        <strain evidence="2 3">Nap-Phe MGV</strain>
    </source>
</reference>
<dbReference type="Proteomes" id="UP000237819">
    <property type="component" value="Unassembled WGS sequence"/>
</dbReference>
<dbReference type="Gene3D" id="3.90.550.10">
    <property type="entry name" value="Spore Coat Polysaccharide Biosynthesis Protein SpsA, Chain A"/>
    <property type="match status" value="1"/>
</dbReference>
<proteinExistence type="predicted"/>
<gene>
    <name evidence="2" type="ORF">C5Y93_13260</name>
</gene>
<dbReference type="Pfam" id="PF00535">
    <property type="entry name" value="Glycos_transf_2"/>
    <property type="match status" value="1"/>
</dbReference>
<dbReference type="SUPFAM" id="SSF53448">
    <property type="entry name" value="Nucleotide-diphospho-sugar transferases"/>
    <property type="match status" value="1"/>
</dbReference>
<dbReference type="EMBL" id="PUHZ01000014">
    <property type="protein sequence ID" value="PQO45415.1"/>
    <property type="molecule type" value="Genomic_DNA"/>
</dbReference>
<keyword evidence="2" id="KW-0808">Transferase</keyword>
<evidence type="ECO:0000259" key="1">
    <source>
        <dbReference type="Pfam" id="PF00535"/>
    </source>
</evidence>
<dbReference type="RefSeq" id="WP_105335906.1">
    <property type="nucleotide sequence ID" value="NZ_PUHZ01000014.1"/>
</dbReference>
<sequence>MNHPDVSIIIVSYNTQQETLDCIESVYDQTKDVTFELIVVDNASQDGSVEAIEAKFPDLVLIKSKDNLGFAGANNLAAEKATGEYILLLNPDTVILDQAIDRIVQFARENPEAGLYGGRTFFEDMTLNANSCHGAPTPWSLLCMGIGFSTLFRGSRFFNPEGLGAWKRDDVREVDCITGCFLLIETSIWKELGGFDLDYFMYGEDTDLCLRARKRGSKCLIYPEARLIHYGGRSERIRGDKMVRLFRAKRQLFEKHWSPSMARFGSTMLASWALTRYGVLRLIGMASPRHRERASEWYSVFHRRCEYS</sequence>
<dbReference type="OrthoDB" id="9771846at2"/>
<dbReference type="GO" id="GO:0016740">
    <property type="term" value="F:transferase activity"/>
    <property type="evidence" value="ECO:0007669"/>
    <property type="project" value="UniProtKB-KW"/>
</dbReference>
<dbReference type="CDD" id="cd04186">
    <property type="entry name" value="GT_2_like_c"/>
    <property type="match status" value="1"/>
</dbReference>
<dbReference type="PANTHER" id="PTHR43179">
    <property type="entry name" value="RHAMNOSYLTRANSFERASE WBBL"/>
    <property type="match status" value="1"/>
</dbReference>
<dbReference type="AlphaFoldDB" id="A0A2S8GLV6"/>
<dbReference type="InterPro" id="IPR029044">
    <property type="entry name" value="Nucleotide-diphossugar_trans"/>
</dbReference>
<feature type="domain" description="Glycosyltransferase 2-like" evidence="1">
    <location>
        <begin position="7"/>
        <end position="138"/>
    </location>
</feature>